<keyword evidence="4" id="KW-0413">Isomerase</keyword>
<dbReference type="PANTHER" id="PTHR46674:SF1">
    <property type="entry name" value="INACTIVE PEPTIDYL-PROLYL CIS-TRANS ISOMERASE FKBP6"/>
    <property type="match status" value="1"/>
</dbReference>
<dbReference type="EMBL" id="GECU01016358">
    <property type="protein sequence ID" value="JAS91348.1"/>
    <property type="molecule type" value="Transcribed_RNA"/>
</dbReference>
<dbReference type="EC" id="5.2.1.8" evidence="4"/>
<dbReference type="SUPFAM" id="SSF54534">
    <property type="entry name" value="FKBP-like"/>
    <property type="match status" value="1"/>
</dbReference>
<dbReference type="PANTHER" id="PTHR46674">
    <property type="entry name" value="INACTIVE PEPTIDYL-PROLYL CIS-TRANS ISOMERASE FKBP6"/>
    <property type="match status" value="1"/>
</dbReference>
<comment type="similarity">
    <text evidence="1">Belongs to the FKBP6 family.</text>
</comment>
<evidence type="ECO:0000256" key="3">
    <source>
        <dbReference type="ARBA" id="ARBA00022803"/>
    </source>
</evidence>
<keyword evidence="2" id="KW-0677">Repeat</keyword>
<dbReference type="Gene3D" id="3.10.50.40">
    <property type="match status" value="1"/>
</dbReference>
<feature type="domain" description="PPIase FKBP-type" evidence="5">
    <location>
        <begin position="122"/>
        <end position="216"/>
    </location>
</feature>
<dbReference type="InterPro" id="IPR042282">
    <property type="entry name" value="FKBP6/shu"/>
</dbReference>
<dbReference type="InterPro" id="IPR019734">
    <property type="entry name" value="TPR_rpt"/>
</dbReference>
<accession>A0A1B6IWP5</accession>
<keyword evidence="3" id="KW-0802">TPR repeat</keyword>
<dbReference type="InterPro" id="IPR011990">
    <property type="entry name" value="TPR-like_helical_dom_sf"/>
</dbReference>
<gene>
    <name evidence="7" type="ORF">g.43591</name>
    <name evidence="6" type="ORF">g.43593</name>
    <name evidence="8" type="ORF">g.43596</name>
</gene>
<name>A0A1B6IWP5_9HEMI</name>
<evidence type="ECO:0000256" key="1">
    <source>
        <dbReference type="ARBA" id="ARBA00009648"/>
    </source>
</evidence>
<evidence type="ECO:0000313" key="6">
    <source>
        <dbReference type="EMBL" id="JAS74839.1"/>
    </source>
</evidence>
<dbReference type="GO" id="GO:0003755">
    <property type="term" value="F:peptidyl-prolyl cis-trans isomerase activity"/>
    <property type="evidence" value="ECO:0007669"/>
    <property type="project" value="UniProtKB-KW"/>
</dbReference>
<dbReference type="EMBL" id="GECU01015524">
    <property type="protein sequence ID" value="JAS92182.1"/>
    <property type="molecule type" value="Transcribed_RNA"/>
</dbReference>
<dbReference type="PROSITE" id="PS50059">
    <property type="entry name" value="FKBP_PPIASE"/>
    <property type="match status" value="1"/>
</dbReference>
<dbReference type="Pfam" id="PF00254">
    <property type="entry name" value="FKBP_C"/>
    <property type="match status" value="1"/>
</dbReference>
<evidence type="ECO:0000259" key="5">
    <source>
        <dbReference type="PROSITE" id="PS50059"/>
    </source>
</evidence>
<dbReference type="EMBL" id="GECU01032867">
    <property type="protein sequence ID" value="JAS74839.1"/>
    <property type="molecule type" value="Transcribed_RNA"/>
</dbReference>
<comment type="catalytic activity">
    <reaction evidence="4">
        <text>[protein]-peptidylproline (omega=180) = [protein]-peptidylproline (omega=0)</text>
        <dbReference type="Rhea" id="RHEA:16237"/>
        <dbReference type="Rhea" id="RHEA-COMP:10747"/>
        <dbReference type="Rhea" id="RHEA-COMP:10748"/>
        <dbReference type="ChEBI" id="CHEBI:83833"/>
        <dbReference type="ChEBI" id="CHEBI:83834"/>
        <dbReference type="EC" id="5.2.1.8"/>
    </reaction>
</comment>
<dbReference type="InterPro" id="IPR046357">
    <property type="entry name" value="PPIase_dom_sf"/>
</dbReference>
<evidence type="ECO:0000256" key="2">
    <source>
        <dbReference type="ARBA" id="ARBA00022737"/>
    </source>
</evidence>
<dbReference type="SMART" id="SM00028">
    <property type="entry name" value="TPR"/>
    <property type="match status" value="2"/>
</dbReference>
<evidence type="ECO:0000313" key="7">
    <source>
        <dbReference type="EMBL" id="JAS91348.1"/>
    </source>
</evidence>
<sequence length="473" mass="54028">MPSVFDSSVQDRYFDEVISAPVISLTEGLPLSELLNTHQTEFEVRPDSDEDESLNKFNSAESCFNFNDLEHEINLNVLDEEEGDGGGSPFDKYRKKMTKLRDDGKIMKSISKQGFGCTVPENCLVYVRYKAYVEYQEIPFDSTFMQSNGSGNLSVPLNLGKGEVLPGLHEAILTMKKGEKAEFLIHPDLCYGKMGCPPRIPEEATILFLVEIERFVDCGDIYSNFDDLSSEERLEFSNIYPSAKGYYELGNDCFKKESYNSAVVKYRRVINMLHNARLANEEEENKRNHFLIKNYTNACVCYNQLKNYKKVCIMAADAVKVSHREAFKNSKLLYFWGVAKMHLNDYEGAKKHLMSAKKLRPSDSEISTALADLAKRKMNAERTEKLMMRKAFGFHHEPAKVKEINETEESFKETIGKQLQDFKMNPNMDSLILKDLVTVDEEEICIKVAKEMGLYARVAEGDLRVIHVKKPAE</sequence>
<dbReference type="SUPFAM" id="SSF48452">
    <property type="entry name" value="TPR-like"/>
    <property type="match status" value="1"/>
</dbReference>
<dbReference type="GO" id="GO:0007283">
    <property type="term" value="P:spermatogenesis"/>
    <property type="evidence" value="ECO:0007669"/>
    <property type="project" value="TreeGrafter"/>
</dbReference>
<organism evidence="7">
    <name type="scientific">Homalodisca liturata</name>
    <dbReference type="NCBI Taxonomy" id="320908"/>
    <lineage>
        <taxon>Eukaryota</taxon>
        <taxon>Metazoa</taxon>
        <taxon>Ecdysozoa</taxon>
        <taxon>Arthropoda</taxon>
        <taxon>Hexapoda</taxon>
        <taxon>Insecta</taxon>
        <taxon>Pterygota</taxon>
        <taxon>Neoptera</taxon>
        <taxon>Paraneoptera</taxon>
        <taxon>Hemiptera</taxon>
        <taxon>Auchenorrhyncha</taxon>
        <taxon>Membracoidea</taxon>
        <taxon>Cicadellidae</taxon>
        <taxon>Cicadellinae</taxon>
        <taxon>Proconiini</taxon>
        <taxon>Homalodisca</taxon>
    </lineage>
</organism>
<dbReference type="InterPro" id="IPR001179">
    <property type="entry name" value="PPIase_FKBP_dom"/>
</dbReference>
<reference evidence="7" key="1">
    <citation type="submission" date="2015-11" db="EMBL/GenBank/DDBJ databases">
        <title>De novo transcriptome assembly of four potential Pierce s Disease insect vectors from Arizona vineyards.</title>
        <authorList>
            <person name="Tassone E.E."/>
        </authorList>
    </citation>
    <scope>NUCLEOTIDE SEQUENCE</scope>
</reference>
<dbReference type="AlphaFoldDB" id="A0A1B6IWP5"/>
<keyword evidence="4" id="KW-0697">Rotamase</keyword>
<dbReference type="GO" id="GO:0034587">
    <property type="term" value="P:piRNA processing"/>
    <property type="evidence" value="ECO:0007669"/>
    <property type="project" value="TreeGrafter"/>
</dbReference>
<evidence type="ECO:0000256" key="4">
    <source>
        <dbReference type="PROSITE-ProRule" id="PRU00277"/>
    </source>
</evidence>
<evidence type="ECO:0000313" key="8">
    <source>
        <dbReference type="EMBL" id="JAS92182.1"/>
    </source>
</evidence>
<protein>
    <recommendedName>
        <fullName evidence="4">peptidylprolyl isomerase</fullName>
        <ecNumber evidence="4">5.2.1.8</ecNumber>
    </recommendedName>
</protein>
<proteinExistence type="inferred from homology"/>
<dbReference type="Gene3D" id="1.25.40.10">
    <property type="entry name" value="Tetratricopeptide repeat domain"/>
    <property type="match status" value="1"/>
</dbReference>
<dbReference type="GO" id="GO:0051879">
    <property type="term" value="F:Hsp90 protein binding"/>
    <property type="evidence" value="ECO:0007669"/>
    <property type="project" value="TreeGrafter"/>
</dbReference>
<dbReference type="GO" id="GO:0005737">
    <property type="term" value="C:cytoplasm"/>
    <property type="evidence" value="ECO:0007669"/>
    <property type="project" value="TreeGrafter"/>
</dbReference>